<feature type="region of interest" description="Disordered" evidence="1">
    <location>
        <begin position="624"/>
        <end position="646"/>
    </location>
</feature>
<organism evidence="3">
    <name type="scientific">Aplanochytrium stocchinoi</name>
    <dbReference type="NCBI Taxonomy" id="215587"/>
    <lineage>
        <taxon>Eukaryota</taxon>
        <taxon>Sar</taxon>
        <taxon>Stramenopiles</taxon>
        <taxon>Bigyra</taxon>
        <taxon>Labyrinthulomycetes</taxon>
        <taxon>Thraustochytrida</taxon>
        <taxon>Thraustochytriidae</taxon>
        <taxon>Aplanochytrium</taxon>
    </lineage>
</organism>
<protein>
    <recommendedName>
        <fullName evidence="2">HAT C-terminal dimerisation domain-containing protein</fullName>
    </recommendedName>
</protein>
<reference evidence="3" key="1">
    <citation type="submission" date="2021-01" db="EMBL/GenBank/DDBJ databases">
        <authorList>
            <person name="Corre E."/>
            <person name="Pelletier E."/>
            <person name="Niang G."/>
            <person name="Scheremetjew M."/>
            <person name="Finn R."/>
            <person name="Kale V."/>
            <person name="Holt S."/>
            <person name="Cochrane G."/>
            <person name="Meng A."/>
            <person name="Brown T."/>
            <person name="Cohen L."/>
        </authorList>
    </citation>
    <scope>NUCLEOTIDE SEQUENCE</scope>
    <source>
        <strain evidence="3">GSBS06</strain>
    </source>
</reference>
<dbReference type="AlphaFoldDB" id="A0A6S8BUV8"/>
<dbReference type="GO" id="GO:0006357">
    <property type="term" value="P:regulation of transcription by RNA polymerase II"/>
    <property type="evidence" value="ECO:0007669"/>
    <property type="project" value="TreeGrafter"/>
</dbReference>
<dbReference type="GO" id="GO:0046983">
    <property type="term" value="F:protein dimerization activity"/>
    <property type="evidence" value="ECO:0007669"/>
    <property type="project" value="InterPro"/>
</dbReference>
<dbReference type="EMBL" id="HBIN01009914">
    <property type="protein sequence ID" value="CAE0437147.1"/>
    <property type="molecule type" value="Transcribed_RNA"/>
</dbReference>
<evidence type="ECO:0000313" key="4">
    <source>
        <dbReference type="EMBL" id="CAE0437148.1"/>
    </source>
</evidence>
<dbReference type="GO" id="GO:0005634">
    <property type="term" value="C:nucleus"/>
    <property type="evidence" value="ECO:0007669"/>
    <property type="project" value="TreeGrafter"/>
</dbReference>
<evidence type="ECO:0000259" key="2">
    <source>
        <dbReference type="Pfam" id="PF05699"/>
    </source>
</evidence>
<evidence type="ECO:0000256" key="1">
    <source>
        <dbReference type="SAM" id="MobiDB-lite"/>
    </source>
</evidence>
<proteinExistence type="predicted"/>
<dbReference type="InterPro" id="IPR012337">
    <property type="entry name" value="RNaseH-like_sf"/>
</dbReference>
<feature type="domain" description="HAT C-terminal dimerisation" evidence="2">
    <location>
        <begin position="716"/>
        <end position="758"/>
    </location>
</feature>
<accession>A0A6S8BUV8</accession>
<sequence length="860" mass="97163">MAEELGVDVAMGSAFPASEAEKAYKFKWKSSKSGLWLHGDTTLEEFDGKQFKNEKSLKSMQKKVYDNLKKTLGQGSDAYTEAMHSTKRYTNETGQATAWKFIKRLNMPHFNERGTICTHVCIICDADPDCTWDDALVAVFHKGNKDGNAVARSGAGPNAHLQSHHKQIFNQGVATFKAMAGTKRKADSGGKVTKRKNLKFLETHIAMVDVAIETKLPLSIVEHPSMVKLMERSTRERYSKIWRGRSDRILEIKYARTIQTIKNMIKEAKLYYSSVLKKGETPVFVSCTYDKSNLDEGIAVEVSFVNPVDFKLHRVAIGMPTPINDQDTQVKANVNALLDKLGIPDEIVMISEVEDRDENYVPFTFAQGVSEERGAHVIATLTEKALTVDCPEVAKLLEKANALTSYFLDVKNPERWTEYVNTCRSNKYDVGSIFNLDKKDGVFGVYSFIQMLLKQYHCMKAYFSENSLANKRKQLTEDEWKACVEVEALLRPIIALCKEVDRDATVTAGIAWFYVKRAKVLCSSKLFKFVDLSDVVEAWDSTKEFDQLTFVDGEIDGRAASELQQVLANFEDSLPGETEDSLVAMVCDPIVNTVGRSWMKHDVEDGRVWDKAVEAFKEAFHAEAEKGVPPNTQSLPEAPEAGTGATVAGASDWEARTRQAVTEAIEASNQNVQPEEELNRYLNLKENWLTQYKSQNPRAINDDLSAKLGDPLYVSTKVDCLKWWRTHKSEYPTVARLAARYLAIRPETGFEEKVFRTSSTNDIKTYKRWFGDRKFEYFQVMHHNAKWARTNLSLGDIVKDIQNPAKITEVVKILDEFSGQEKETAATMQLKVKEFSRDIQMPDYAEIDDVTTSSPKKSKN</sequence>
<evidence type="ECO:0000313" key="3">
    <source>
        <dbReference type="EMBL" id="CAE0437147.1"/>
    </source>
</evidence>
<dbReference type="Pfam" id="PF05699">
    <property type="entry name" value="Dimer_Tnp_hAT"/>
    <property type="match status" value="1"/>
</dbReference>
<dbReference type="EMBL" id="HBIN01009915">
    <property type="protein sequence ID" value="CAE0437148.1"/>
    <property type="molecule type" value="Transcribed_RNA"/>
</dbReference>
<dbReference type="PANTHER" id="PTHR46169:SF29">
    <property type="entry name" value="DNA REPLICATION-RELATED ELEMENT FACTOR, ISOFORM A"/>
    <property type="match status" value="1"/>
</dbReference>
<name>A0A6S8BUV8_9STRA</name>
<dbReference type="PANTHER" id="PTHR46169">
    <property type="entry name" value="DNA REPLICATION-RELATED ELEMENT FACTOR, ISOFORM A"/>
    <property type="match status" value="1"/>
</dbReference>
<dbReference type="SUPFAM" id="SSF53098">
    <property type="entry name" value="Ribonuclease H-like"/>
    <property type="match status" value="1"/>
</dbReference>
<dbReference type="InterPro" id="IPR052717">
    <property type="entry name" value="Vacuolar_transposase_reg"/>
</dbReference>
<gene>
    <name evidence="3" type="ORF">ASTO00021_LOCUS7388</name>
    <name evidence="4" type="ORF">ASTO00021_LOCUS7389</name>
</gene>
<dbReference type="InterPro" id="IPR008906">
    <property type="entry name" value="HATC_C_dom"/>
</dbReference>